<name>A0A8J7UJT7_9HYPH</name>
<comment type="caution">
    <text evidence="2">The sequence shown here is derived from an EMBL/GenBank/DDBJ whole genome shotgun (WGS) entry which is preliminary data.</text>
</comment>
<dbReference type="Pfam" id="PF02515">
    <property type="entry name" value="CoA_transf_3"/>
    <property type="match status" value="1"/>
</dbReference>
<keyword evidence="3" id="KW-1185">Reference proteome</keyword>
<accession>A0A8J7UJT7</accession>
<organism evidence="2 3">
    <name type="scientific">Tianweitania sediminis</name>
    <dbReference type="NCBI Taxonomy" id="1502156"/>
    <lineage>
        <taxon>Bacteria</taxon>
        <taxon>Pseudomonadati</taxon>
        <taxon>Pseudomonadota</taxon>
        <taxon>Alphaproteobacteria</taxon>
        <taxon>Hyphomicrobiales</taxon>
        <taxon>Phyllobacteriaceae</taxon>
        <taxon>Tianweitania</taxon>
    </lineage>
</organism>
<evidence type="ECO:0000313" key="2">
    <source>
        <dbReference type="EMBL" id="MBP0440388.1"/>
    </source>
</evidence>
<dbReference type="SUPFAM" id="SSF89796">
    <property type="entry name" value="CoA-transferase family III (CaiB/BaiF)"/>
    <property type="match status" value="1"/>
</dbReference>
<keyword evidence="1 2" id="KW-0808">Transferase</keyword>
<protein>
    <submittedName>
        <fullName evidence="2">CoA transferase</fullName>
    </submittedName>
</protein>
<evidence type="ECO:0000313" key="3">
    <source>
        <dbReference type="Proteomes" id="UP000666240"/>
    </source>
</evidence>
<gene>
    <name evidence="2" type="ORF">J5Y06_17180</name>
</gene>
<reference evidence="2" key="1">
    <citation type="submission" date="2021-03" db="EMBL/GenBank/DDBJ databases">
        <title>Genome sequencing and assembly of Tianweitania sediminis.</title>
        <authorList>
            <person name="Chhetri G."/>
        </authorList>
    </citation>
    <scope>NUCLEOTIDE SEQUENCE</scope>
    <source>
        <strain evidence="2">Z8</strain>
    </source>
</reference>
<dbReference type="EMBL" id="JAGIYY010000007">
    <property type="protein sequence ID" value="MBP0440388.1"/>
    <property type="molecule type" value="Genomic_DNA"/>
</dbReference>
<dbReference type="InterPro" id="IPR023606">
    <property type="entry name" value="CoA-Trfase_III_dom_1_sf"/>
</dbReference>
<evidence type="ECO:0000256" key="1">
    <source>
        <dbReference type="ARBA" id="ARBA00022679"/>
    </source>
</evidence>
<dbReference type="GO" id="GO:0008410">
    <property type="term" value="F:CoA-transferase activity"/>
    <property type="evidence" value="ECO:0007669"/>
    <property type="project" value="TreeGrafter"/>
</dbReference>
<dbReference type="Proteomes" id="UP000666240">
    <property type="component" value="Unassembled WGS sequence"/>
</dbReference>
<dbReference type="PANTHER" id="PTHR48207:SF3">
    <property type="entry name" value="SUCCINATE--HYDROXYMETHYLGLUTARATE COA-TRANSFERASE"/>
    <property type="match status" value="1"/>
</dbReference>
<dbReference type="PANTHER" id="PTHR48207">
    <property type="entry name" value="SUCCINATE--HYDROXYMETHYLGLUTARATE COA-TRANSFERASE"/>
    <property type="match status" value="1"/>
</dbReference>
<sequence>MDLGRYIAAPLCAAMLADQGAEVIRVEAPQGASDRDVMPIGTPGRGSLYMQVNRNKKSLTLDFKRPAGREILERLIATSDVVVINLPYKSLNKLGLDYESLKHLRRDIILTTISAFAYSGNDRNRVGFDGMGQALSGAMYLSGTGQRPMRAAVSYIDYATGSSAASACRSSSSCCLASRPTITVHRLPMTDSEHSSARLTAH</sequence>
<dbReference type="AlphaFoldDB" id="A0A8J7UJT7"/>
<dbReference type="InterPro" id="IPR003673">
    <property type="entry name" value="CoA-Trfase_fam_III"/>
</dbReference>
<proteinExistence type="predicted"/>
<dbReference type="InterPro" id="IPR050483">
    <property type="entry name" value="CoA-transferase_III_domain"/>
</dbReference>
<dbReference type="Gene3D" id="3.40.50.10540">
    <property type="entry name" value="Crotonobetainyl-coa:carnitine coa-transferase, domain 1"/>
    <property type="match status" value="1"/>
</dbReference>